<dbReference type="PROSITE" id="PS50853">
    <property type="entry name" value="FN3"/>
    <property type="match status" value="1"/>
</dbReference>
<comment type="subcellular location">
    <subcellularLocation>
        <location evidence="1">Membrane</location>
        <topology evidence="1">Single-pass type I membrane protein</topology>
    </subcellularLocation>
</comment>
<dbReference type="SUPFAM" id="SSF48726">
    <property type="entry name" value="Immunoglobulin"/>
    <property type="match status" value="7"/>
</dbReference>
<dbReference type="InterPro" id="IPR003599">
    <property type="entry name" value="Ig_sub"/>
</dbReference>
<evidence type="ECO:0000256" key="3">
    <source>
        <dbReference type="ARBA" id="ARBA00023136"/>
    </source>
</evidence>
<evidence type="ECO:0000256" key="6">
    <source>
        <dbReference type="ARBA" id="ARBA00023319"/>
    </source>
</evidence>
<gene>
    <name evidence="10" type="ORF">LAZ67_8003474</name>
</gene>
<dbReference type="SMART" id="SM00409">
    <property type="entry name" value="IG"/>
    <property type="match status" value="7"/>
</dbReference>
<evidence type="ECO:0000313" key="10">
    <source>
        <dbReference type="EMBL" id="UYV71484.1"/>
    </source>
</evidence>
<feature type="domain" description="Ig-like" evidence="8">
    <location>
        <begin position="231"/>
        <end position="279"/>
    </location>
</feature>
<dbReference type="PANTHER" id="PTHR11640:SF134">
    <property type="entry name" value="ECHINOID, ISOFORM A-RELATED"/>
    <property type="match status" value="1"/>
</dbReference>
<feature type="domain" description="Ig-like" evidence="8">
    <location>
        <begin position="382"/>
        <end position="466"/>
    </location>
</feature>
<dbReference type="Pfam" id="PF00041">
    <property type="entry name" value="fn3"/>
    <property type="match status" value="1"/>
</dbReference>
<dbReference type="SMART" id="SM00408">
    <property type="entry name" value="IGc2"/>
    <property type="match status" value="6"/>
</dbReference>
<dbReference type="Pfam" id="PF07679">
    <property type="entry name" value="I-set"/>
    <property type="match status" value="1"/>
</dbReference>
<dbReference type="SUPFAM" id="SSF49265">
    <property type="entry name" value="Fibronectin type III"/>
    <property type="match status" value="1"/>
</dbReference>
<feature type="domain" description="Ig-like" evidence="8">
    <location>
        <begin position="7"/>
        <end position="111"/>
    </location>
</feature>
<dbReference type="InterPro" id="IPR003961">
    <property type="entry name" value="FN3_dom"/>
</dbReference>
<proteinExistence type="predicted"/>
<dbReference type="CDD" id="cd00063">
    <property type="entry name" value="FN3"/>
    <property type="match status" value="1"/>
</dbReference>
<evidence type="ECO:0000256" key="5">
    <source>
        <dbReference type="ARBA" id="ARBA00023180"/>
    </source>
</evidence>
<dbReference type="InterPro" id="IPR003598">
    <property type="entry name" value="Ig_sub2"/>
</dbReference>
<evidence type="ECO:0000259" key="8">
    <source>
        <dbReference type="PROSITE" id="PS50835"/>
    </source>
</evidence>
<feature type="region of interest" description="Disordered" evidence="7">
    <location>
        <begin position="907"/>
        <end position="963"/>
    </location>
</feature>
<feature type="domain" description="Ig-like" evidence="8">
    <location>
        <begin position="283"/>
        <end position="369"/>
    </location>
</feature>
<keyword evidence="4" id="KW-1015">Disulfide bond</keyword>
<dbReference type="Pfam" id="PF13927">
    <property type="entry name" value="Ig_3"/>
    <property type="match status" value="3"/>
</dbReference>
<evidence type="ECO:0000256" key="2">
    <source>
        <dbReference type="ARBA" id="ARBA00022737"/>
    </source>
</evidence>
<dbReference type="Gene3D" id="2.60.40.10">
    <property type="entry name" value="Immunoglobulins"/>
    <property type="match status" value="8"/>
</dbReference>
<dbReference type="Pfam" id="PF07686">
    <property type="entry name" value="V-set"/>
    <property type="match status" value="1"/>
</dbReference>
<dbReference type="InterPro" id="IPR013098">
    <property type="entry name" value="Ig_I-set"/>
</dbReference>
<dbReference type="InterPro" id="IPR036179">
    <property type="entry name" value="Ig-like_dom_sf"/>
</dbReference>
<evidence type="ECO:0000259" key="9">
    <source>
        <dbReference type="PROSITE" id="PS50853"/>
    </source>
</evidence>
<name>A0ABY6KS93_9ARAC</name>
<keyword evidence="11" id="KW-1185">Reference proteome</keyword>
<reference evidence="10 11" key="1">
    <citation type="submission" date="2022-01" db="EMBL/GenBank/DDBJ databases">
        <title>A chromosomal length assembly of Cordylochernes scorpioides.</title>
        <authorList>
            <person name="Zeh D."/>
            <person name="Zeh J."/>
        </authorList>
    </citation>
    <scope>NUCLEOTIDE SEQUENCE [LARGE SCALE GENOMIC DNA]</scope>
    <source>
        <strain evidence="10">IN4F17</strain>
        <tissue evidence="10">Whole Body</tissue>
    </source>
</reference>
<dbReference type="PROSITE" id="PS50835">
    <property type="entry name" value="IG_LIKE"/>
    <property type="match status" value="7"/>
</dbReference>
<keyword evidence="6" id="KW-0393">Immunoglobulin domain</keyword>
<dbReference type="InterPro" id="IPR013106">
    <property type="entry name" value="Ig_V-set"/>
</dbReference>
<evidence type="ECO:0000313" key="11">
    <source>
        <dbReference type="Proteomes" id="UP001235939"/>
    </source>
</evidence>
<dbReference type="InterPro" id="IPR051275">
    <property type="entry name" value="Cell_adhesion_signaling"/>
</dbReference>
<protein>
    <submittedName>
        <fullName evidence="10">Igcm-1</fullName>
    </submittedName>
</protein>
<evidence type="ECO:0000256" key="1">
    <source>
        <dbReference type="ARBA" id="ARBA00004479"/>
    </source>
</evidence>
<keyword evidence="5" id="KW-0325">Glycoprotein</keyword>
<feature type="domain" description="Ig-like" evidence="8">
    <location>
        <begin position="117"/>
        <end position="214"/>
    </location>
</feature>
<dbReference type="InterPro" id="IPR036116">
    <property type="entry name" value="FN3_sf"/>
</dbReference>
<feature type="domain" description="Fibronectin type-III" evidence="9">
    <location>
        <begin position="685"/>
        <end position="776"/>
    </location>
</feature>
<accession>A0ABY6KS93</accession>
<dbReference type="InterPro" id="IPR007110">
    <property type="entry name" value="Ig-like_dom"/>
</dbReference>
<keyword evidence="2" id="KW-0677">Repeat</keyword>
<evidence type="ECO:0000256" key="7">
    <source>
        <dbReference type="SAM" id="MobiDB-lite"/>
    </source>
</evidence>
<sequence>MGIIIEPWGFHKPDNRDVAEGESVRLTCRFQPSLMSSSTVYFWSRTSRGVRENAAIKGDSFDPRYSVDFSADEGKYDILISQAQYDPDNGIFECWLKEKGSGLDIYHKSYSVTVLVPPGQPIINPAKPLATENEPLTLTCSSTGGSPDPVIQWFKDGNTIPGQLQKGGSMLQPTVNKLTIYPTVEDDNAVYQCSAWNRAIQKDNTPEANAPRVSVGSHHPMSVLVDTDAVLQCHVTANPPTQKVRWFRGNQLLSTSFNHTIPAVTLEDEGVYKCVADNGVGGPQEAELRLTVIEEKEVDEGDDVEIMCEVKSSPPAIQIFWVKKGEAHYQENGAILRLNRITAQQSGTYTCRALTVLHPTGKPSQMEVSGNASVEIHVKHAPGETSITPAMATAIAGRPYTLQCDASPHGWPRPDYRWWKEGAERKEITRRQNLSLPVVSLEHEGRFFCQPENSLGKGTVTSVYLTVNEPLTMMVNLPPRVVKKEETMDYTITCQARGKPEPRVRWLKDGVDLSDTSGLYIKVDSNTLESNGVHIVQSTLKFSGASRRSNRLSYADRGRYVCQFDNGLDEMTRSEMLLQVEHSPIVQHTYNRVAYDPGETAMLQCKMQAYPMPSFEWYMNNRILDNFGNHQQNMSDNGADLYTATLVVKRVAEHDYGDYTCKASNQVGDSKKTIIKLVKKSSPDRPMHLEVVDVHWDRVTLKWAEGFNGGFSNTEYLVTYTNMESGQSRNESCRSRNLCEITGLNSKTEYKMKVVAVNSRGYSDYSDEIHVSTKDMPRAVEAKYDELSSYVFFTMEPTNINLVAKIEARQPGTDWQIMAVVPALVGEAYLPPPANKPYTDVRVTLCLKANDSWCGNEKLASFTNGLESQSPDPYGTTGDNWTKGYSGPYEDSNNFYYPPSNYHQLNEEEVHTRQPPNSSDYLSAPYYDVSGLPDPYAPDEDKQPHPPHVSFDESLESGYSTPNSRNRRVIREIIV</sequence>
<dbReference type="Proteomes" id="UP001235939">
    <property type="component" value="Chromosome 08"/>
</dbReference>
<feature type="domain" description="Ig-like" evidence="8">
    <location>
        <begin position="584"/>
        <end position="675"/>
    </location>
</feature>
<dbReference type="CDD" id="cd00096">
    <property type="entry name" value="Ig"/>
    <property type="match status" value="4"/>
</dbReference>
<dbReference type="PANTHER" id="PTHR11640">
    <property type="entry name" value="NEPHRIN"/>
    <property type="match status" value="1"/>
</dbReference>
<keyword evidence="3" id="KW-0472">Membrane</keyword>
<dbReference type="EMBL" id="CP092870">
    <property type="protein sequence ID" value="UYV71484.1"/>
    <property type="molecule type" value="Genomic_DNA"/>
</dbReference>
<dbReference type="Pfam" id="PF13895">
    <property type="entry name" value="Ig_2"/>
    <property type="match status" value="2"/>
</dbReference>
<dbReference type="InterPro" id="IPR013783">
    <property type="entry name" value="Ig-like_fold"/>
</dbReference>
<feature type="domain" description="Ig-like" evidence="8">
    <location>
        <begin position="470"/>
        <end position="579"/>
    </location>
</feature>
<dbReference type="SMART" id="SM00060">
    <property type="entry name" value="FN3"/>
    <property type="match status" value="1"/>
</dbReference>
<organism evidence="10 11">
    <name type="scientific">Cordylochernes scorpioides</name>
    <dbReference type="NCBI Taxonomy" id="51811"/>
    <lineage>
        <taxon>Eukaryota</taxon>
        <taxon>Metazoa</taxon>
        <taxon>Ecdysozoa</taxon>
        <taxon>Arthropoda</taxon>
        <taxon>Chelicerata</taxon>
        <taxon>Arachnida</taxon>
        <taxon>Pseudoscorpiones</taxon>
        <taxon>Cheliferoidea</taxon>
        <taxon>Chernetidae</taxon>
        <taxon>Cordylochernes</taxon>
    </lineage>
</organism>
<evidence type="ECO:0000256" key="4">
    <source>
        <dbReference type="ARBA" id="ARBA00023157"/>
    </source>
</evidence>